<feature type="repeat" description="PPR" evidence="2">
    <location>
        <begin position="267"/>
        <end position="302"/>
    </location>
</feature>
<organism evidence="4 5">
    <name type="scientific">Brassica napus</name>
    <name type="common">Rape</name>
    <dbReference type="NCBI Taxonomy" id="3708"/>
    <lineage>
        <taxon>Eukaryota</taxon>
        <taxon>Viridiplantae</taxon>
        <taxon>Streptophyta</taxon>
        <taxon>Embryophyta</taxon>
        <taxon>Tracheophyta</taxon>
        <taxon>Spermatophyta</taxon>
        <taxon>Magnoliopsida</taxon>
        <taxon>eudicotyledons</taxon>
        <taxon>Gunneridae</taxon>
        <taxon>Pentapetalae</taxon>
        <taxon>rosids</taxon>
        <taxon>malvids</taxon>
        <taxon>Brassicales</taxon>
        <taxon>Brassicaceae</taxon>
        <taxon>Brassiceae</taxon>
        <taxon>Brassica</taxon>
    </lineage>
</organism>
<dbReference type="SUPFAM" id="SSF48452">
    <property type="entry name" value="TPR-like"/>
    <property type="match status" value="1"/>
</dbReference>
<dbReference type="Proteomes" id="UP000824890">
    <property type="component" value="Unassembled WGS sequence"/>
</dbReference>
<dbReference type="Pfam" id="PF01535">
    <property type="entry name" value="PPR"/>
    <property type="match status" value="1"/>
</dbReference>
<name>A0ABQ8D782_BRANA</name>
<evidence type="ECO:0000256" key="1">
    <source>
        <dbReference type="ARBA" id="ARBA00022737"/>
    </source>
</evidence>
<evidence type="ECO:0000313" key="4">
    <source>
        <dbReference type="EMBL" id="KAH0925227.1"/>
    </source>
</evidence>
<dbReference type="InterPro" id="IPR002156">
    <property type="entry name" value="RNaseH_domain"/>
</dbReference>
<dbReference type="InterPro" id="IPR046960">
    <property type="entry name" value="PPR_At4g14850-like_plant"/>
</dbReference>
<protein>
    <recommendedName>
        <fullName evidence="3">RNase H type-1 domain-containing protein</fullName>
    </recommendedName>
</protein>
<feature type="repeat" description="PPR" evidence="2">
    <location>
        <begin position="165"/>
        <end position="199"/>
    </location>
</feature>
<proteinExistence type="predicted"/>
<dbReference type="Pfam" id="PF13041">
    <property type="entry name" value="PPR_2"/>
    <property type="match status" value="2"/>
</dbReference>
<dbReference type="Pfam" id="PF13456">
    <property type="entry name" value="RVT_3"/>
    <property type="match status" value="1"/>
</dbReference>
<feature type="domain" description="RNase H type-1" evidence="3">
    <location>
        <begin position="522"/>
        <end position="638"/>
    </location>
</feature>
<dbReference type="InterPro" id="IPR011990">
    <property type="entry name" value="TPR-like_helical_dom_sf"/>
</dbReference>
<reference evidence="4 5" key="1">
    <citation type="submission" date="2021-05" db="EMBL/GenBank/DDBJ databases">
        <title>Genome Assembly of Synthetic Allotetraploid Brassica napus Reveals Homoeologous Exchanges between Subgenomes.</title>
        <authorList>
            <person name="Davis J.T."/>
        </authorList>
    </citation>
    <scope>NUCLEOTIDE SEQUENCE [LARGE SCALE GENOMIC DNA]</scope>
    <source>
        <strain evidence="5">cv. Da-Ae</strain>
        <tissue evidence="4">Seedling</tissue>
    </source>
</reference>
<comment type="caution">
    <text evidence="4">The sequence shown here is derived from an EMBL/GenBank/DDBJ whole genome shotgun (WGS) entry which is preliminary data.</text>
</comment>
<dbReference type="Pfam" id="PF12854">
    <property type="entry name" value="PPR_1"/>
    <property type="match status" value="1"/>
</dbReference>
<keyword evidence="1" id="KW-0677">Repeat</keyword>
<evidence type="ECO:0000259" key="3">
    <source>
        <dbReference type="Pfam" id="PF13456"/>
    </source>
</evidence>
<feature type="repeat" description="PPR" evidence="2">
    <location>
        <begin position="303"/>
        <end position="337"/>
    </location>
</feature>
<dbReference type="PROSITE" id="PS51375">
    <property type="entry name" value="PPR"/>
    <property type="match status" value="4"/>
</dbReference>
<dbReference type="PANTHER" id="PTHR47926">
    <property type="entry name" value="PENTATRICOPEPTIDE REPEAT-CONTAINING PROTEIN"/>
    <property type="match status" value="1"/>
</dbReference>
<dbReference type="Pfam" id="PF20431">
    <property type="entry name" value="E_motif"/>
    <property type="match status" value="1"/>
</dbReference>
<evidence type="ECO:0000256" key="2">
    <source>
        <dbReference type="PROSITE-ProRule" id="PRU00708"/>
    </source>
</evidence>
<dbReference type="EMBL" id="JAGKQM010000005">
    <property type="protein sequence ID" value="KAH0925227.1"/>
    <property type="molecule type" value="Genomic_DNA"/>
</dbReference>
<feature type="repeat" description="PPR" evidence="2">
    <location>
        <begin position="236"/>
        <end position="266"/>
    </location>
</feature>
<accession>A0ABQ8D782</accession>
<dbReference type="NCBIfam" id="TIGR00756">
    <property type="entry name" value="PPR"/>
    <property type="match status" value="3"/>
</dbReference>
<keyword evidence="5" id="KW-1185">Reference proteome</keyword>
<sequence length="668" mass="74775">MSCLRKYHSRVRSLNRVISNDASEVERRARALRVLDIISSKPDEASSRQNNLGLVKDFLRTDSKHLRDDLGLARTKHGVSSVLEEVLLEDSSVLKCSFDAYGLSSALSSCGSDRDFRTGYGFHCLALKSGFTSDVYVGSSLVVLYRDSGELDNARKVFVEMPEKNVVSWTAMISGFAQEWRVDICLNLYSKMRNSTSEQPNDYTFTALLNACTGSGALGQGRSVHCQTLKTGFKSCLHISNALISMYCKCGDLKDAFRVFDQFLDKDVVSWNSMIAGYAQHGLATQAIELFEVVMPKSGTKPDAITYLGVLSSCRHAGMVKEGREFFNSMSERGLKPQLNHYSCLIDLLGRFGLLQEALELIETMTMEPNAVIWGSLLFSCRVHGDVWMGIRAAEERLMLEPECAATHVQLANLYASVRYYKEAAMVRKAMKDKGLKTSPGCSWIEIDNDVYMFKAEDGSNCRMCRADLMESEEILRCLQTYGSASELWRQAQNIVPDSEEVMVNNKWRKPPQGSFKCNIGSSWSNSFNPSGVSWILRDYKGFTTLHSRRAYSGLRSKEEADLYSTLWAVESMRDLRQHHVAFESSSTELRQILLNPHHFNHFHHLVSAIMYNLQAIEGWSIHHTSLECNSAAGAIAASVTTGRRYQSYVASNGPAWLHTLLTAEAAS</sequence>
<dbReference type="InterPro" id="IPR002885">
    <property type="entry name" value="PPR_rpt"/>
</dbReference>
<dbReference type="PANTHER" id="PTHR47926:SF438">
    <property type="entry name" value="PENTATRICOPEPTIDE REPEAT-CONTAINING PROTEIN"/>
    <property type="match status" value="1"/>
</dbReference>
<dbReference type="InterPro" id="IPR046848">
    <property type="entry name" value="E_motif"/>
</dbReference>
<gene>
    <name evidence="4" type="ORF">HID58_017483</name>
</gene>
<dbReference type="Gene3D" id="1.25.40.10">
    <property type="entry name" value="Tetratricopeptide repeat domain"/>
    <property type="match status" value="2"/>
</dbReference>
<evidence type="ECO:0000313" key="5">
    <source>
        <dbReference type="Proteomes" id="UP000824890"/>
    </source>
</evidence>